<comment type="subunit">
    <text evidence="3">The glycine cleavage system is composed of four proteins: P, T, L and H.</text>
</comment>
<keyword evidence="2 3" id="KW-0450">Lipoyl</keyword>
<dbReference type="CDD" id="cd06848">
    <property type="entry name" value="GCS_H"/>
    <property type="match status" value="1"/>
</dbReference>
<name>F8AF18_PYRYC</name>
<evidence type="ECO:0000256" key="3">
    <source>
        <dbReference type="HAMAP-Rule" id="MF_00272"/>
    </source>
</evidence>
<dbReference type="InterPro" id="IPR017453">
    <property type="entry name" value="GCV_H_sub"/>
</dbReference>
<dbReference type="HAMAP" id="MF_00272">
    <property type="entry name" value="GcvH"/>
    <property type="match status" value="1"/>
</dbReference>
<evidence type="ECO:0000313" key="7">
    <source>
        <dbReference type="Proteomes" id="UP000008386"/>
    </source>
</evidence>
<dbReference type="eggNOG" id="arCOG01303">
    <property type="taxonomic scope" value="Archaea"/>
</dbReference>
<protein>
    <recommendedName>
        <fullName evidence="3">Probable glycine cleavage system H protein</fullName>
    </recommendedName>
</protein>
<comment type="cofactor">
    <cofactor evidence="3">
        <name>(R)-lipoate</name>
        <dbReference type="ChEBI" id="CHEBI:83088"/>
    </cofactor>
    <text evidence="3">Binds 1 lipoyl cofactor covalently.</text>
</comment>
<proteinExistence type="inferred from homology"/>
<dbReference type="EMBL" id="CP002779">
    <property type="protein sequence ID" value="AEH24857.1"/>
    <property type="molecule type" value="Genomic_DNA"/>
</dbReference>
<dbReference type="HOGENOM" id="CLU_097408_2_2_2"/>
<dbReference type="InterPro" id="IPR002930">
    <property type="entry name" value="GCV_H"/>
</dbReference>
<evidence type="ECO:0000313" key="6">
    <source>
        <dbReference type="EMBL" id="AEH24857.1"/>
    </source>
</evidence>
<dbReference type="InterPro" id="IPR000089">
    <property type="entry name" value="Biotin_lipoyl"/>
</dbReference>
<keyword evidence="7" id="KW-1185">Reference proteome</keyword>
<dbReference type="NCBIfam" id="TIGR00527">
    <property type="entry name" value="gcvH"/>
    <property type="match status" value="1"/>
</dbReference>
<evidence type="ECO:0000256" key="4">
    <source>
        <dbReference type="PIRSR" id="PIRSR617453-50"/>
    </source>
</evidence>
<dbReference type="NCBIfam" id="NF002270">
    <property type="entry name" value="PRK01202.1"/>
    <property type="match status" value="1"/>
</dbReference>
<feature type="modified residue" description="N6-lipoyllysine" evidence="3 4">
    <location>
        <position position="122"/>
    </location>
</feature>
<dbReference type="InterPro" id="IPR003016">
    <property type="entry name" value="2-oxoA_DH_lipoyl-BS"/>
</dbReference>
<dbReference type="GO" id="GO:0005737">
    <property type="term" value="C:cytoplasm"/>
    <property type="evidence" value="ECO:0007669"/>
    <property type="project" value="TreeGrafter"/>
</dbReference>
<organism evidence="6 7">
    <name type="scientific">Pyrococcus yayanosii (strain CH1 / JCM 16557)</name>
    <dbReference type="NCBI Taxonomy" id="529709"/>
    <lineage>
        <taxon>Archaea</taxon>
        <taxon>Methanobacteriati</taxon>
        <taxon>Methanobacteriota</taxon>
        <taxon>Thermococci</taxon>
        <taxon>Thermococcales</taxon>
        <taxon>Thermococcaceae</taxon>
        <taxon>Pyrococcus</taxon>
    </lineage>
</organism>
<evidence type="ECO:0000256" key="2">
    <source>
        <dbReference type="ARBA" id="ARBA00022823"/>
    </source>
</evidence>
<dbReference type="PANTHER" id="PTHR11715">
    <property type="entry name" value="GLYCINE CLEAVAGE SYSTEM H PROTEIN"/>
    <property type="match status" value="1"/>
</dbReference>
<sequence length="186" mass="20780">MGHVLHFHTGLGEMMTLSAGISFSHTTFMAGGKVTAYKSFKFHNRKIRPVVLMIEVGEYKVKEGLYYTKDHEWAQVLEDGTVLVGITDYAQKELGDIAYVELPEVGKTVEKGDVLCEVESVKAVTEVYAPISGEIIEVNEELNDSPEKINEDPYGAWIAKIKPSNLEEELKELMDANAYAEHLKTL</sequence>
<dbReference type="Proteomes" id="UP000008386">
    <property type="component" value="Chromosome"/>
</dbReference>
<dbReference type="PANTHER" id="PTHR11715:SF3">
    <property type="entry name" value="GLYCINE CLEAVAGE SYSTEM H PROTEIN-RELATED"/>
    <property type="match status" value="1"/>
</dbReference>
<dbReference type="AlphaFoldDB" id="F8AF18"/>
<dbReference type="SUPFAM" id="SSF51230">
    <property type="entry name" value="Single hybrid motif"/>
    <property type="match status" value="1"/>
</dbReference>
<feature type="domain" description="Lipoyl-binding" evidence="5">
    <location>
        <begin position="81"/>
        <end position="162"/>
    </location>
</feature>
<dbReference type="InterPro" id="IPR033753">
    <property type="entry name" value="GCV_H/Fam206"/>
</dbReference>
<dbReference type="GO" id="GO:0019464">
    <property type="term" value="P:glycine decarboxylation via glycine cleavage system"/>
    <property type="evidence" value="ECO:0007669"/>
    <property type="project" value="UniProtKB-UniRule"/>
</dbReference>
<dbReference type="Pfam" id="PF01597">
    <property type="entry name" value="GCV_H"/>
    <property type="match status" value="1"/>
</dbReference>
<accession>F8AF18</accession>
<dbReference type="PROSITE" id="PS50968">
    <property type="entry name" value="BIOTINYL_LIPOYL"/>
    <property type="match status" value="1"/>
</dbReference>
<dbReference type="STRING" id="529709.PYCH_11770"/>
<evidence type="ECO:0000259" key="5">
    <source>
        <dbReference type="PROSITE" id="PS50968"/>
    </source>
</evidence>
<dbReference type="InterPro" id="IPR011053">
    <property type="entry name" value="Single_hybrid_motif"/>
</dbReference>
<evidence type="ECO:0000256" key="1">
    <source>
        <dbReference type="ARBA" id="ARBA00009249"/>
    </source>
</evidence>
<dbReference type="Gene3D" id="2.40.50.100">
    <property type="match status" value="1"/>
</dbReference>
<comment type="function">
    <text evidence="3">The glycine cleavage system catalyzes the degradation of glycine. The H protein shuttles the methylamine group of glycine from the P protein to the T protein.</text>
</comment>
<dbReference type="GO" id="GO:0009249">
    <property type="term" value="P:protein lipoylation"/>
    <property type="evidence" value="ECO:0007669"/>
    <property type="project" value="TreeGrafter"/>
</dbReference>
<gene>
    <name evidence="3" type="primary">gcvH</name>
    <name evidence="6" type="ordered locus">PYCH_11770</name>
</gene>
<reference evidence="6 7" key="1">
    <citation type="journal article" date="2011" name="J. Bacteriol.">
        <title>Complete genome sequence of the obligate piezophilic hyperthermophilic archaeon Pyrococcus yayanosii CH1.</title>
        <authorList>
            <person name="Jun X."/>
            <person name="Lupeng L."/>
            <person name="Minjuan X."/>
            <person name="Oger P."/>
            <person name="Fengping W."/>
            <person name="Jebbar M."/>
            <person name="Xiang X."/>
        </authorList>
    </citation>
    <scope>NUCLEOTIDE SEQUENCE [LARGE SCALE GENOMIC DNA]</scope>
    <source>
        <strain evidence="7">CH1 / JCM 16557</strain>
    </source>
</reference>
<comment type="similarity">
    <text evidence="1 3">Belongs to the GcvH family.</text>
</comment>
<dbReference type="PROSITE" id="PS00189">
    <property type="entry name" value="LIPOYL"/>
    <property type="match status" value="1"/>
</dbReference>
<dbReference type="GO" id="GO:0005960">
    <property type="term" value="C:glycine cleavage complex"/>
    <property type="evidence" value="ECO:0007669"/>
    <property type="project" value="InterPro"/>
</dbReference>
<dbReference type="KEGG" id="pya:PYCH_11770"/>